<dbReference type="AlphaFoldDB" id="A0A6V7U7H7"/>
<comment type="caution">
    <text evidence="1">The sequence shown here is derived from an EMBL/GenBank/DDBJ whole genome shotgun (WGS) entry which is preliminary data.</text>
</comment>
<protein>
    <submittedName>
        <fullName evidence="1">Uncharacterized protein</fullName>
    </submittedName>
</protein>
<sequence length="65" mass="7565">MKMDLRFIRIKNRTNLYVLSFLEFKFPSLELDRSLNRVLVLAFMGCLFLIKTFNPKFSCATNAGA</sequence>
<evidence type="ECO:0000313" key="1">
    <source>
        <dbReference type="EMBL" id="CAD2148410.1"/>
    </source>
</evidence>
<evidence type="ECO:0000313" key="2">
    <source>
        <dbReference type="Proteomes" id="UP000580250"/>
    </source>
</evidence>
<organism evidence="1 2">
    <name type="scientific">Meloidogyne enterolobii</name>
    <name type="common">Root-knot nematode worm</name>
    <name type="synonym">Meloidogyne mayaguensis</name>
    <dbReference type="NCBI Taxonomy" id="390850"/>
    <lineage>
        <taxon>Eukaryota</taxon>
        <taxon>Metazoa</taxon>
        <taxon>Ecdysozoa</taxon>
        <taxon>Nematoda</taxon>
        <taxon>Chromadorea</taxon>
        <taxon>Rhabditida</taxon>
        <taxon>Tylenchina</taxon>
        <taxon>Tylenchomorpha</taxon>
        <taxon>Tylenchoidea</taxon>
        <taxon>Meloidogynidae</taxon>
        <taxon>Meloidogyninae</taxon>
        <taxon>Meloidogyne</taxon>
    </lineage>
</organism>
<reference evidence="1 2" key="1">
    <citation type="submission" date="2020-08" db="EMBL/GenBank/DDBJ databases">
        <authorList>
            <person name="Koutsovoulos G."/>
            <person name="Danchin GJ E."/>
        </authorList>
    </citation>
    <scope>NUCLEOTIDE SEQUENCE [LARGE SCALE GENOMIC DNA]</scope>
</reference>
<accession>A0A6V7U7H7</accession>
<name>A0A6V7U7H7_MELEN</name>
<dbReference type="Proteomes" id="UP000580250">
    <property type="component" value="Unassembled WGS sequence"/>
</dbReference>
<dbReference type="EMBL" id="CAJEWN010000041">
    <property type="protein sequence ID" value="CAD2148410.1"/>
    <property type="molecule type" value="Genomic_DNA"/>
</dbReference>
<gene>
    <name evidence="1" type="ORF">MENT_LOCUS9323</name>
</gene>
<proteinExistence type="predicted"/>